<proteinExistence type="predicted"/>
<evidence type="ECO:0000313" key="2">
    <source>
        <dbReference type="EMBL" id="RDK42927.1"/>
    </source>
</evidence>
<evidence type="ECO:0000313" key="3">
    <source>
        <dbReference type="Proteomes" id="UP000254937"/>
    </source>
</evidence>
<sequence>MKVLTVLYAMLFATFAVAGPAQANGQDENTVEKRRTANGNVCMAAVMAHTFVEDCWDAYLSVAWLIYRFWSGVNWNGTLYNGIFYKSKRIPKGPFFEQPWALRPSLITSGLQHTHRRAHALIPADPKRKAALP</sequence>
<dbReference type="EMBL" id="KZ851852">
    <property type="protein sequence ID" value="RDK42927.1"/>
    <property type="molecule type" value="Genomic_DNA"/>
</dbReference>
<accession>A0A370PL55</accession>
<feature type="chain" id="PRO_5016653907" evidence="1">
    <location>
        <begin position="19"/>
        <end position="133"/>
    </location>
</feature>
<evidence type="ECO:0000256" key="1">
    <source>
        <dbReference type="SAM" id="SignalP"/>
    </source>
</evidence>
<keyword evidence="1" id="KW-0732">Signal</keyword>
<organism evidence="2 3">
    <name type="scientific">Aspergillus phoenicis ATCC 13157</name>
    <dbReference type="NCBI Taxonomy" id="1353007"/>
    <lineage>
        <taxon>Eukaryota</taxon>
        <taxon>Fungi</taxon>
        <taxon>Dikarya</taxon>
        <taxon>Ascomycota</taxon>
        <taxon>Pezizomycotina</taxon>
        <taxon>Eurotiomycetes</taxon>
        <taxon>Eurotiomycetidae</taxon>
        <taxon>Eurotiales</taxon>
        <taxon>Aspergillaceae</taxon>
        <taxon>Aspergillus</taxon>
    </lineage>
</organism>
<reference evidence="2 3" key="1">
    <citation type="submission" date="2018-07" db="EMBL/GenBank/DDBJ databases">
        <title>Section-level genome sequencing of Aspergillus section Nigri to investigate inter- and intra-species variation.</title>
        <authorList>
            <consortium name="DOE Joint Genome Institute"/>
            <person name="Vesth T.C."/>
            <person name="Nybo J.L."/>
            <person name="Theobald S."/>
            <person name="Frisvad J.C."/>
            <person name="Larsen T.O."/>
            <person name="Nielsen K.F."/>
            <person name="Hoof J.B."/>
            <person name="Brandl J."/>
            <person name="Salamov A."/>
            <person name="Riley R."/>
            <person name="Gladden J.M."/>
            <person name="Phatale P."/>
            <person name="Nielsen M.T."/>
            <person name="Lyhne E.K."/>
            <person name="Kogle M.E."/>
            <person name="Strasser K."/>
            <person name="McDonnell E."/>
            <person name="Barry K."/>
            <person name="Clum A."/>
            <person name="Chen C."/>
            <person name="Nolan M."/>
            <person name="Sandor L."/>
            <person name="Kuo A."/>
            <person name="Lipzen A."/>
            <person name="Hainaut M."/>
            <person name="Drula E."/>
            <person name="Tsang A."/>
            <person name="Magnuson J.K."/>
            <person name="Henrissat B."/>
            <person name="Wiebenga A."/>
            <person name="Simmons B.A."/>
            <person name="Makela M.R."/>
            <person name="De vries R.P."/>
            <person name="Grigoriev I.V."/>
            <person name="Mortensen U.H."/>
            <person name="Baker S.E."/>
            <person name="Andersen M.R."/>
        </authorList>
    </citation>
    <scope>NUCLEOTIDE SEQUENCE [LARGE SCALE GENOMIC DNA]</scope>
    <source>
        <strain evidence="2 3">ATCC 13157</strain>
    </source>
</reference>
<keyword evidence="3" id="KW-1185">Reference proteome</keyword>
<gene>
    <name evidence="2" type="ORF">M752DRAFT_265802</name>
</gene>
<name>A0A370PL55_ASPPH</name>
<dbReference type="AlphaFoldDB" id="A0A370PL55"/>
<dbReference type="Proteomes" id="UP000254937">
    <property type="component" value="Unassembled WGS sequence"/>
</dbReference>
<feature type="signal peptide" evidence="1">
    <location>
        <begin position="1"/>
        <end position="18"/>
    </location>
</feature>
<protein>
    <submittedName>
        <fullName evidence="2">Uncharacterized protein</fullName>
    </submittedName>
</protein>